<comment type="caution">
    <text evidence="2">The sequence shown here is derived from an EMBL/GenBank/DDBJ whole genome shotgun (WGS) entry which is preliminary data.</text>
</comment>
<sequence>MDMEHISAIRRPAVCQRLDPSKGEEAGLSRPPGRDDEGATREPGSSQVPTQGLRMCEGPGYAGWSSRLQRMEFDGTSGSGRSATKGQGGSSPEAVRIAKLAVGR</sequence>
<dbReference type="GeneID" id="43597534"/>
<dbReference type="Proteomes" id="UP000254866">
    <property type="component" value="Unassembled WGS sequence"/>
</dbReference>
<evidence type="ECO:0000313" key="2">
    <source>
        <dbReference type="EMBL" id="RDL37252.1"/>
    </source>
</evidence>
<evidence type="ECO:0000256" key="1">
    <source>
        <dbReference type="SAM" id="MobiDB-lite"/>
    </source>
</evidence>
<protein>
    <submittedName>
        <fullName evidence="2">Uncharacterized protein</fullName>
    </submittedName>
</protein>
<keyword evidence="3" id="KW-1185">Reference proteome</keyword>
<gene>
    <name evidence="2" type="ORF">BP5553_04685</name>
</gene>
<dbReference type="RefSeq" id="XP_031869908.1">
    <property type="nucleotide sequence ID" value="XM_032013308.1"/>
</dbReference>
<dbReference type="AlphaFoldDB" id="A0A370TP00"/>
<proteinExistence type="predicted"/>
<feature type="compositionally biased region" description="Basic and acidic residues" evidence="1">
    <location>
        <begin position="19"/>
        <end position="40"/>
    </location>
</feature>
<name>A0A370TP00_9HELO</name>
<accession>A0A370TP00</accession>
<feature type="region of interest" description="Disordered" evidence="1">
    <location>
        <begin position="1"/>
        <end position="104"/>
    </location>
</feature>
<evidence type="ECO:0000313" key="3">
    <source>
        <dbReference type="Proteomes" id="UP000254866"/>
    </source>
</evidence>
<dbReference type="EMBL" id="NPIC01000003">
    <property type="protein sequence ID" value="RDL37252.1"/>
    <property type="molecule type" value="Genomic_DNA"/>
</dbReference>
<organism evidence="2 3">
    <name type="scientific">Venustampulla echinocandica</name>
    <dbReference type="NCBI Taxonomy" id="2656787"/>
    <lineage>
        <taxon>Eukaryota</taxon>
        <taxon>Fungi</taxon>
        <taxon>Dikarya</taxon>
        <taxon>Ascomycota</taxon>
        <taxon>Pezizomycotina</taxon>
        <taxon>Leotiomycetes</taxon>
        <taxon>Helotiales</taxon>
        <taxon>Pleuroascaceae</taxon>
        <taxon>Venustampulla</taxon>
    </lineage>
</organism>
<reference evidence="2 3" key="1">
    <citation type="journal article" date="2018" name="IMA Fungus">
        <title>IMA Genome-F 9: Draft genome sequence of Annulohypoxylon stygium, Aspergillus mulundensis, Berkeleyomyces basicola (syn. Thielaviopsis basicola), Ceratocystis smalleyi, two Cercospora beticola strains, Coleophoma cylindrospora, Fusarium fracticaudum, Phialophora cf. hyalina, and Morchella septimelata.</title>
        <authorList>
            <person name="Wingfield B.D."/>
            <person name="Bills G.F."/>
            <person name="Dong Y."/>
            <person name="Huang W."/>
            <person name="Nel W.J."/>
            <person name="Swalarsk-Parry B.S."/>
            <person name="Vaghefi N."/>
            <person name="Wilken P.M."/>
            <person name="An Z."/>
            <person name="de Beer Z.W."/>
            <person name="De Vos L."/>
            <person name="Chen L."/>
            <person name="Duong T.A."/>
            <person name="Gao Y."/>
            <person name="Hammerbacher A."/>
            <person name="Kikkert J.R."/>
            <person name="Li Y."/>
            <person name="Li H."/>
            <person name="Li K."/>
            <person name="Li Q."/>
            <person name="Liu X."/>
            <person name="Ma X."/>
            <person name="Naidoo K."/>
            <person name="Pethybridge S.J."/>
            <person name="Sun J."/>
            <person name="Steenkamp E.T."/>
            <person name="van der Nest M.A."/>
            <person name="van Wyk S."/>
            <person name="Wingfield M.J."/>
            <person name="Xiong C."/>
            <person name="Yue Q."/>
            <person name="Zhang X."/>
        </authorList>
    </citation>
    <scope>NUCLEOTIDE SEQUENCE [LARGE SCALE GENOMIC DNA]</scope>
    <source>
        <strain evidence="2 3">BP 5553</strain>
    </source>
</reference>